<organism evidence="2 3">
    <name type="scientific">Kingdonia uniflora</name>
    <dbReference type="NCBI Taxonomy" id="39325"/>
    <lineage>
        <taxon>Eukaryota</taxon>
        <taxon>Viridiplantae</taxon>
        <taxon>Streptophyta</taxon>
        <taxon>Embryophyta</taxon>
        <taxon>Tracheophyta</taxon>
        <taxon>Spermatophyta</taxon>
        <taxon>Magnoliopsida</taxon>
        <taxon>Ranunculales</taxon>
        <taxon>Circaeasteraceae</taxon>
        <taxon>Kingdonia</taxon>
    </lineage>
</organism>
<dbReference type="EMBL" id="JACGCM010001633">
    <property type="protein sequence ID" value="KAF6152426.1"/>
    <property type="molecule type" value="Genomic_DNA"/>
</dbReference>
<dbReference type="PANTHER" id="PTHR46354:SF9">
    <property type="entry name" value="PROTEIN INAPERTURATE POLLEN1"/>
    <property type="match status" value="1"/>
</dbReference>
<dbReference type="InterPro" id="IPR051886">
    <property type="entry name" value="Seed_Dev/Stress_Resp_Reg"/>
</dbReference>
<comment type="caution">
    <text evidence="2">The sequence shown here is derived from an EMBL/GenBank/DDBJ whole genome shotgun (WGS) entry which is preliminary data.</text>
</comment>
<dbReference type="PROSITE" id="PS51806">
    <property type="entry name" value="DOG1"/>
    <property type="match status" value="1"/>
</dbReference>
<reference evidence="2 3" key="1">
    <citation type="journal article" date="2020" name="IScience">
        <title>Genome Sequencing of the Endangered Kingdonia uniflora (Circaeasteraceae, Ranunculales) Reveals Potential Mechanisms of Evolutionary Specialization.</title>
        <authorList>
            <person name="Sun Y."/>
            <person name="Deng T."/>
            <person name="Zhang A."/>
            <person name="Moore M.J."/>
            <person name="Landis J.B."/>
            <person name="Lin N."/>
            <person name="Zhang H."/>
            <person name="Zhang X."/>
            <person name="Huang J."/>
            <person name="Zhang X."/>
            <person name="Sun H."/>
            <person name="Wang H."/>
        </authorList>
    </citation>
    <scope>NUCLEOTIDE SEQUENCE [LARGE SCALE GENOMIC DNA]</scope>
    <source>
        <strain evidence="2">TB1705</strain>
        <tissue evidence="2">Leaf</tissue>
    </source>
</reference>
<evidence type="ECO:0000259" key="1">
    <source>
        <dbReference type="PROSITE" id="PS51806"/>
    </source>
</evidence>
<accession>A0A7J7MC02</accession>
<proteinExistence type="predicted"/>
<dbReference type="AlphaFoldDB" id="A0A7J7MC02"/>
<name>A0A7J7MC02_9MAGN</name>
<dbReference type="Pfam" id="PF14144">
    <property type="entry name" value="DOG1"/>
    <property type="match status" value="1"/>
</dbReference>
<dbReference type="Proteomes" id="UP000541444">
    <property type="component" value="Unassembled WGS sequence"/>
</dbReference>
<dbReference type="PANTHER" id="PTHR46354">
    <property type="entry name" value="DOG1 DOMAIN-CONTAINING PROTEIN"/>
    <property type="match status" value="1"/>
</dbReference>
<gene>
    <name evidence="2" type="ORF">GIB67_038049</name>
</gene>
<dbReference type="OrthoDB" id="683795at2759"/>
<sequence>MVKIFVTARIGRKNNSRPFKEFYEEWIETLNKNLLPLLRRSMLVSSANNLSANLQTIHHHFNSYYQALDHTASHDVAQLLHPNWRNTLEYPFLFLGDFHPYLFINLLRSFVNNDENHPTKNLMSKIEQIECGLRLMVPSLVARSRKSQSGFVDRVAVDWVRCDGRQEVSKNVGEAVMVQMEELIGVFLDANRLRRSVLAEIMGATDVYLAALYLEALSEFYVGFRDAEFLREFEQCKIPLSHDS</sequence>
<dbReference type="GO" id="GO:0043565">
    <property type="term" value="F:sequence-specific DNA binding"/>
    <property type="evidence" value="ECO:0007669"/>
    <property type="project" value="InterPro"/>
</dbReference>
<evidence type="ECO:0000313" key="2">
    <source>
        <dbReference type="EMBL" id="KAF6152426.1"/>
    </source>
</evidence>
<feature type="domain" description="DOG1" evidence="1">
    <location>
        <begin position="16"/>
        <end position="234"/>
    </location>
</feature>
<dbReference type="GO" id="GO:0006351">
    <property type="term" value="P:DNA-templated transcription"/>
    <property type="evidence" value="ECO:0007669"/>
    <property type="project" value="InterPro"/>
</dbReference>
<protein>
    <recommendedName>
        <fullName evidence="1">DOG1 domain-containing protein</fullName>
    </recommendedName>
</protein>
<dbReference type="InterPro" id="IPR025422">
    <property type="entry name" value="TGA_domain"/>
</dbReference>
<evidence type="ECO:0000313" key="3">
    <source>
        <dbReference type="Proteomes" id="UP000541444"/>
    </source>
</evidence>
<keyword evidence="3" id="KW-1185">Reference proteome</keyword>